<dbReference type="PANTHER" id="PTHR11102:SF160">
    <property type="entry name" value="ERAD-ASSOCIATED E3 UBIQUITIN-PROTEIN LIGASE COMPONENT HRD3"/>
    <property type="match status" value="1"/>
</dbReference>
<organism evidence="2 3">
    <name type="scientific">Massilia cavernae</name>
    <dbReference type="NCBI Taxonomy" id="2320864"/>
    <lineage>
        <taxon>Bacteria</taxon>
        <taxon>Pseudomonadati</taxon>
        <taxon>Pseudomonadota</taxon>
        <taxon>Betaproteobacteria</taxon>
        <taxon>Burkholderiales</taxon>
        <taxon>Oxalobacteraceae</taxon>
        <taxon>Telluria group</taxon>
        <taxon>Massilia</taxon>
    </lineage>
</organism>
<dbReference type="PANTHER" id="PTHR11102">
    <property type="entry name" value="SEL-1-LIKE PROTEIN"/>
    <property type="match status" value="1"/>
</dbReference>
<reference evidence="2 3" key="1">
    <citation type="submission" date="2018-09" db="EMBL/GenBank/DDBJ databases">
        <authorList>
            <person name="Zhu H."/>
        </authorList>
    </citation>
    <scope>NUCLEOTIDE SEQUENCE [LARGE SCALE GENOMIC DNA]</scope>
    <source>
        <strain evidence="2 3">K1S02-61</strain>
    </source>
</reference>
<keyword evidence="3" id="KW-1185">Reference proteome</keyword>
<dbReference type="InterPro" id="IPR006597">
    <property type="entry name" value="Sel1-like"/>
</dbReference>
<feature type="chain" id="PRO_5019133334" evidence="1">
    <location>
        <begin position="21"/>
        <end position="167"/>
    </location>
</feature>
<protein>
    <submittedName>
        <fullName evidence="2">Sel1 repeat family protein</fullName>
    </submittedName>
</protein>
<dbReference type="SMART" id="SM00671">
    <property type="entry name" value="SEL1"/>
    <property type="match status" value="2"/>
</dbReference>
<evidence type="ECO:0000313" key="3">
    <source>
        <dbReference type="Proteomes" id="UP000284006"/>
    </source>
</evidence>
<dbReference type="Proteomes" id="UP000284006">
    <property type="component" value="Unassembled WGS sequence"/>
</dbReference>
<dbReference type="AlphaFoldDB" id="A0A418Y4U3"/>
<dbReference type="InterPro" id="IPR050767">
    <property type="entry name" value="Sel1_AlgK"/>
</dbReference>
<comment type="caution">
    <text evidence="2">The sequence shown here is derived from an EMBL/GenBank/DDBJ whole genome shotgun (WGS) entry which is preliminary data.</text>
</comment>
<proteinExistence type="predicted"/>
<keyword evidence="1" id="KW-0732">Signal</keyword>
<feature type="signal peptide" evidence="1">
    <location>
        <begin position="1"/>
        <end position="20"/>
    </location>
</feature>
<evidence type="ECO:0000256" key="1">
    <source>
        <dbReference type="SAM" id="SignalP"/>
    </source>
</evidence>
<dbReference type="Gene3D" id="1.25.40.10">
    <property type="entry name" value="Tetratricopeptide repeat domain"/>
    <property type="match status" value="1"/>
</dbReference>
<sequence length="167" mass="17825">MRLRRAVLLAAFVLCGSVQAGSLDAAKLAFTGGAHEWPSAVAQFSTAAAQGDGAASYYLGLMQRNGMGTPRDSVRAAASMQVAADAGIPAAMFILSNMLYAGEGVARDERAGRRWLEVAAEHDYPPAIQQVAMAVRDGALGYERDEVRAEQLVRELAHAMKHQPREP</sequence>
<dbReference type="InterPro" id="IPR011990">
    <property type="entry name" value="TPR-like_helical_dom_sf"/>
</dbReference>
<dbReference type="EMBL" id="QYUP01000073">
    <property type="protein sequence ID" value="RJG21080.1"/>
    <property type="molecule type" value="Genomic_DNA"/>
</dbReference>
<gene>
    <name evidence="2" type="ORF">D3872_07355</name>
</gene>
<dbReference type="OrthoDB" id="8589804at2"/>
<evidence type="ECO:0000313" key="2">
    <source>
        <dbReference type="EMBL" id="RJG21080.1"/>
    </source>
</evidence>
<name>A0A418Y4U3_9BURK</name>
<dbReference type="RefSeq" id="WP_119810167.1">
    <property type="nucleotide sequence ID" value="NZ_QYUP01000073.1"/>
</dbReference>
<dbReference type="Pfam" id="PF08238">
    <property type="entry name" value="Sel1"/>
    <property type="match status" value="2"/>
</dbReference>
<accession>A0A418Y4U3</accession>
<dbReference type="SUPFAM" id="SSF81901">
    <property type="entry name" value="HCP-like"/>
    <property type="match status" value="1"/>
</dbReference>